<protein>
    <submittedName>
        <fullName evidence="1">Uncharacterized protein</fullName>
    </submittedName>
</protein>
<comment type="caution">
    <text evidence="1">The sequence shown here is derived from an EMBL/GenBank/DDBJ whole genome shotgun (WGS) entry which is preliminary data.</text>
</comment>
<sequence>LLLLLLLLLLLIVYTFVNKVKRLLELFYIELCDIFIRNIKSQHLVGLRSNLRSFNYVYLPANTPECRLFWNSEQMKSPEQIVREQLIRRLILTHLPISLFMHRDYNVSGSSITAKSKSELDSEKEKTDDLMKQAFDNLYNDICKEIGILFHSDVMFNNILNNIATTKNNNNNNNNNNNEINEWSLLRNDFIANSVWYELIQILLSDSYKEMFLSIGIPDKFYQHYKHVMNFFKRLQQLYYCYGPTEIVSLQESTSEQKQADARPSSFSPLLQTRTEFCTNAINFDEIIYQANITKRFHKECNLYFIFPNSICTNH</sequence>
<evidence type="ECO:0000313" key="2">
    <source>
        <dbReference type="Proteomes" id="UP000023152"/>
    </source>
</evidence>
<organism evidence="1 2">
    <name type="scientific">Reticulomyxa filosa</name>
    <dbReference type="NCBI Taxonomy" id="46433"/>
    <lineage>
        <taxon>Eukaryota</taxon>
        <taxon>Sar</taxon>
        <taxon>Rhizaria</taxon>
        <taxon>Retaria</taxon>
        <taxon>Foraminifera</taxon>
        <taxon>Monothalamids</taxon>
        <taxon>Reticulomyxidae</taxon>
        <taxon>Reticulomyxa</taxon>
    </lineage>
</organism>
<dbReference type="AlphaFoldDB" id="X6NVX1"/>
<proteinExistence type="predicted"/>
<feature type="non-terminal residue" evidence="1">
    <location>
        <position position="1"/>
    </location>
</feature>
<name>X6NVX1_RETFI</name>
<keyword evidence="2" id="KW-1185">Reference proteome</keyword>
<reference evidence="1 2" key="1">
    <citation type="journal article" date="2013" name="Curr. Biol.">
        <title>The Genome of the Foraminiferan Reticulomyxa filosa.</title>
        <authorList>
            <person name="Glockner G."/>
            <person name="Hulsmann N."/>
            <person name="Schleicher M."/>
            <person name="Noegel A.A."/>
            <person name="Eichinger L."/>
            <person name="Gallinger C."/>
            <person name="Pawlowski J."/>
            <person name="Sierra R."/>
            <person name="Euteneuer U."/>
            <person name="Pillet L."/>
            <person name="Moustafa A."/>
            <person name="Platzer M."/>
            <person name="Groth M."/>
            <person name="Szafranski K."/>
            <person name="Schliwa M."/>
        </authorList>
    </citation>
    <scope>NUCLEOTIDE SEQUENCE [LARGE SCALE GENOMIC DNA]</scope>
</reference>
<evidence type="ECO:0000313" key="1">
    <source>
        <dbReference type="EMBL" id="ETO29407.1"/>
    </source>
</evidence>
<dbReference type="Proteomes" id="UP000023152">
    <property type="component" value="Unassembled WGS sequence"/>
</dbReference>
<dbReference type="EMBL" id="ASPP01006083">
    <property type="protein sequence ID" value="ETO29407.1"/>
    <property type="molecule type" value="Genomic_DNA"/>
</dbReference>
<gene>
    <name evidence="1" type="ORF">RFI_07713</name>
</gene>
<accession>X6NVX1</accession>